<comment type="caution">
    <text evidence="2">The sequence shown here is derived from an EMBL/GenBank/DDBJ whole genome shotgun (WGS) entry which is preliminary data.</text>
</comment>
<evidence type="ECO:0000256" key="1">
    <source>
        <dbReference type="SAM" id="MobiDB-lite"/>
    </source>
</evidence>
<proteinExistence type="predicted"/>
<evidence type="ECO:0000313" key="2">
    <source>
        <dbReference type="EMBL" id="KAK0671544.1"/>
    </source>
</evidence>
<gene>
    <name evidence="2" type="ORF">QBC41DRAFT_54826</name>
</gene>
<reference evidence="2" key="1">
    <citation type="submission" date="2023-06" db="EMBL/GenBank/DDBJ databases">
        <title>Genome-scale phylogeny and comparative genomics of the fungal order Sordariales.</title>
        <authorList>
            <consortium name="Lawrence Berkeley National Laboratory"/>
            <person name="Hensen N."/>
            <person name="Bonometti L."/>
            <person name="Westerberg I."/>
            <person name="Brannstrom I.O."/>
            <person name="Guillou S."/>
            <person name="Cros-Aarteil S."/>
            <person name="Calhoun S."/>
            <person name="Haridas S."/>
            <person name="Kuo A."/>
            <person name="Mondo S."/>
            <person name="Pangilinan J."/>
            <person name="Riley R."/>
            <person name="Labutti K."/>
            <person name="Andreopoulos B."/>
            <person name="Lipzen A."/>
            <person name="Chen C."/>
            <person name="Yanf M."/>
            <person name="Daum C."/>
            <person name="Ng V."/>
            <person name="Clum A."/>
            <person name="Steindorff A."/>
            <person name="Ohm R."/>
            <person name="Martin F."/>
            <person name="Silar P."/>
            <person name="Natvig D."/>
            <person name="Lalanne C."/>
            <person name="Gautier V."/>
            <person name="Ament-Velasquez S.L."/>
            <person name="Kruys A."/>
            <person name="Hutchinson M.I."/>
            <person name="Powell A.J."/>
            <person name="Barry K."/>
            <person name="Miller A.N."/>
            <person name="Grigoriev I.V."/>
            <person name="Debuchy R."/>
            <person name="Gladieux P."/>
            <person name="Thoren M.H."/>
            <person name="Johannesson H."/>
        </authorList>
    </citation>
    <scope>NUCLEOTIDE SEQUENCE</scope>
    <source>
        <strain evidence="2">CBS 307.81</strain>
    </source>
</reference>
<accession>A0AA39ZI75</accession>
<feature type="compositionally biased region" description="Basic and acidic residues" evidence="1">
    <location>
        <begin position="485"/>
        <end position="500"/>
    </location>
</feature>
<protein>
    <submittedName>
        <fullName evidence="2">Uncharacterized protein</fullName>
    </submittedName>
</protein>
<dbReference type="AlphaFoldDB" id="A0AA39ZI75"/>
<dbReference type="Proteomes" id="UP001174997">
    <property type="component" value="Unassembled WGS sequence"/>
</dbReference>
<name>A0AA39ZI75_9PEZI</name>
<keyword evidence="3" id="KW-1185">Reference proteome</keyword>
<organism evidence="2 3">
    <name type="scientific">Cercophora samala</name>
    <dbReference type="NCBI Taxonomy" id="330535"/>
    <lineage>
        <taxon>Eukaryota</taxon>
        <taxon>Fungi</taxon>
        <taxon>Dikarya</taxon>
        <taxon>Ascomycota</taxon>
        <taxon>Pezizomycotina</taxon>
        <taxon>Sordariomycetes</taxon>
        <taxon>Sordariomycetidae</taxon>
        <taxon>Sordariales</taxon>
        <taxon>Lasiosphaeriaceae</taxon>
        <taxon>Cercophora</taxon>
    </lineage>
</organism>
<dbReference type="EMBL" id="JAULSY010000020">
    <property type="protein sequence ID" value="KAK0671544.1"/>
    <property type="molecule type" value="Genomic_DNA"/>
</dbReference>
<evidence type="ECO:0000313" key="3">
    <source>
        <dbReference type="Proteomes" id="UP001174997"/>
    </source>
</evidence>
<sequence length="500" mass="56210">MDIDALLRKRPSEVSIEVLDSDHYHVLVKAIQNILSTELAELSIAQLIDGLPLMMWVFEGRGCLLEKGHPLLEHENLCEGAIEQARLFRETFEPAILQFSSKIMQAFQNSEIGSREFKMRLVELTAVAVHNIAVLIYQRHPKLHSQEEINSTVSWKIPPRWIEDDGLKPRWEKVIEPHPTLFYHVDYLDHDRYTHGIADVVGYWAEDRIFGGVVLFDRGDSAYECNDIYFHPGRSKGGSRIWKLLDSQFDGLVDFLTSDDATQAPSMTFPISVTKENYDRHDLWDAIALHNIFRDPWERKFPGTKPEEWRDVRAIGDYPELQEAFDKITNYEPEEHFSITIEYDERGLPIVTKRARDPEASEDNVSQASSSKRRKLGGESGNTPLPPSESPLGSPPSLGSPPPLDSPPRFNSPPRSRSPEPLELPSSHDGNLREIALTQGPTELPVAAAPQSPKSPQPAEVPGPESITCLDKEVTENAGIGSKEMVAESKNVDTDSPKST</sequence>
<feature type="region of interest" description="Disordered" evidence="1">
    <location>
        <begin position="353"/>
        <end position="500"/>
    </location>
</feature>
<feature type="compositionally biased region" description="Low complexity" evidence="1">
    <location>
        <begin position="407"/>
        <end position="427"/>
    </location>
</feature>